<sequence>MGALQREKVIVLGSQCDLSTDPEKHAAKLVSMAFECRRRSRVDDLQLSDVLELAEAARMWALGCADM</sequence>
<name>A0AAD0PEE0_PSEPU</name>
<dbReference type="RefSeq" id="WP_063544100.1">
    <property type="nucleotide sequence ID" value="NZ_CP011789.1"/>
</dbReference>
<dbReference type="Proteomes" id="UP000251617">
    <property type="component" value="Chromosome"/>
</dbReference>
<dbReference type="EMBL" id="CP030750">
    <property type="protein sequence ID" value="AXA24353.1"/>
    <property type="molecule type" value="Genomic_DNA"/>
</dbReference>
<organism evidence="1 2">
    <name type="scientific">Pseudomonas putida</name>
    <name type="common">Arthrobacter siderocapsulatus</name>
    <dbReference type="NCBI Taxonomy" id="303"/>
    <lineage>
        <taxon>Bacteria</taxon>
        <taxon>Pseudomonadati</taxon>
        <taxon>Pseudomonadota</taxon>
        <taxon>Gammaproteobacteria</taxon>
        <taxon>Pseudomonadales</taxon>
        <taxon>Pseudomonadaceae</taxon>
        <taxon>Pseudomonas</taxon>
    </lineage>
</organism>
<dbReference type="AlphaFoldDB" id="A0AAD0PEE0"/>
<proteinExistence type="predicted"/>
<protein>
    <submittedName>
        <fullName evidence="1">Uncharacterized protein</fullName>
    </submittedName>
</protein>
<reference evidence="1 2" key="1">
    <citation type="submission" date="2018-06" db="EMBL/GenBank/DDBJ databases">
        <title>The genome of Pseudomonas putida NX-1, a lignin degrader.</title>
        <authorList>
            <person name="Xu Z."/>
        </authorList>
    </citation>
    <scope>NUCLEOTIDE SEQUENCE [LARGE SCALE GENOMIC DNA]</scope>
    <source>
        <strain evidence="1 2">NX-1</strain>
    </source>
</reference>
<evidence type="ECO:0000313" key="2">
    <source>
        <dbReference type="Proteomes" id="UP000251617"/>
    </source>
</evidence>
<gene>
    <name evidence="1" type="ORF">C1S65_09610</name>
</gene>
<accession>A0AAD0PEE0</accession>
<evidence type="ECO:0000313" key="1">
    <source>
        <dbReference type="EMBL" id="AXA24353.1"/>
    </source>
</evidence>